<dbReference type="PROSITE" id="PS50206">
    <property type="entry name" value="RHODANESE_3"/>
    <property type="match status" value="1"/>
</dbReference>
<dbReference type="CDD" id="cd00158">
    <property type="entry name" value="RHOD"/>
    <property type="match status" value="1"/>
</dbReference>
<dbReference type="RefSeq" id="WP_117796172.1">
    <property type="nucleotide sequence ID" value="NZ_JACOOW010000006.1"/>
</dbReference>
<dbReference type="InterPro" id="IPR050229">
    <property type="entry name" value="GlpE_sulfurtransferase"/>
</dbReference>
<reference evidence="2 3" key="1">
    <citation type="submission" date="2020-08" db="EMBL/GenBank/DDBJ databases">
        <title>Genome public.</title>
        <authorList>
            <person name="Liu C."/>
            <person name="Sun Q."/>
        </authorList>
    </citation>
    <scope>NUCLEOTIDE SEQUENCE [LARGE SCALE GENOMIC DNA]</scope>
    <source>
        <strain evidence="2 3">BX14</strain>
    </source>
</reference>
<organism evidence="2 3">
    <name type="scientific">Clostridium segne</name>
    <dbReference type="NCBI Taxonomy" id="2763038"/>
    <lineage>
        <taxon>Bacteria</taxon>
        <taxon>Bacillati</taxon>
        <taxon>Bacillota</taxon>
        <taxon>Clostridia</taxon>
        <taxon>Eubacteriales</taxon>
        <taxon>Clostridiaceae</taxon>
        <taxon>Clostridium</taxon>
    </lineage>
</organism>
<dbReference type="Gene3D" id="3.40.250.10">
    <property type="entry name" value="Rhodanese-like domain"/>
    <property type="match status" value="1"/>
</dbReference>
<gene>
    <name evidence="2" type="ORF">H8S19_05865</name>
</gene>
<keyword evidence="3" id="KW-1185">Reference proteome</keyword>
<protein>
    <submittedName>
        <fullName evidence="2">Rhodanese-like domain-containing protein</fullName>
    </submittedName>
</protein>
<dbReference type="InterPro" id="IPR001763">
    <property type="entry name" value="Rhodanese-like_dom"/>
</dbReference>
<accession>A0AAW3X3Y6</accession>
<dbReference type="AlphaFoldDB" id="A0AAW3X3Y6"/>
<sequence length="106" mass="12460">MYQTIPVRYLDAWLEQGYTGRLIDLRTPEEYNVSHLCEAENIPFLWLQDNRQTLTGERPLLFYCARGSESLLVCGWYDRMGYEVYNLGGGYRFYQGKYQCSVIVHG</sequence>
<evidence type="ECO:0000313" key="3">
    <source>
        <dbReference type="Proteomes" id="UP000653904"/>
    </source>
</evidence>
<dbReference type="Proteomes" id="UP000653904">
    <property type="component" value="Unassembled WGS sequence"/>
</dbReference>
<evidence type="ECO:0000313" key="2">
    <source>
        <dbReference type="EMBL" id="MBC5656601.1"/>
    </source>
</evidence>
<dbReference type="Pfam" id="PF00581">
    <property type="entry name" value="Rhodanese"/>
    <property type="match status" value="1"/>
</dbReference>
<dbReference type="SUPFAM" id="SSF52821">
    <property type="entry name" value="Rhodanese/Cell cycle control phosphatase"/>
    <property type="match status" value="1"/>
</dbReference>
<proteinExistence type="predicted"/>
<dbReference type="PANTHER" id="PTHR43031">
    <property type="entry name" value="FAD-DEPENDENT OXIDOREDUCTASE"/>
    <property type="match status" value="1"/>
</dbReference>
<dbReference type="EMBL" id="JACOOW010000006">
    <property type="protein sequence ID" value="MBC5656601.1"/>
    <property type="molecule type" value="Genomic_DNA"/>
</dbReference>
<name>A0AAW3X3Y6_9CLOT</name>
<dbReference type="InterPro" id="IPR036873">
    <property type="entry name" value="Rhodanese-like_dom_sf"/>
</dbReference>
<comment type="caution">
    <text evidence="2">The sequence shown here is derived from an EMBL/GenBank/DDBJ whole genome shotgun (WGS) entry which is preliminary data.</text>
</comment>
<dbReference type="PANTHER" id="PTHR43031:SF16">
    <property type="entry name" value="OXIDOREDUCTASE"/>
    <property type="match status" value="1"/>
</dbReference>
<evidence type="ECO:0000259" key="1">
    <source>
        <dbReference type="PROSITE" id="PS50206"/>
    </source>
</evidence>
<dbReference type="SMART" id="SM00450">
    <property type="entry name" value="RHOD"/>
    <property type="match status" value="1"/>
</dbReference>
<feature type="domain" description="Rhodanese" evidence="1">
    <location>
        <begin position="21"/>
        <end position="103"/>
    </location>
</feature>